<organism evidence="2 3">
    <name type="scientific">Liparis tanakae</name>
    <name type="common">Tanaka's snailfish</name>
    <dbReference type="NCBI Taxonomy" id="230148"/>
    <lineage>
        <taxon>Eukaryota</taxon>
        <taxon>Metazoa</taxon>
        <taxon>Chordata</taxon>
        <taxon>Craniata</taxon>
        <taxon>Vertebrata</taxon>
        <taxon>Euteleostomi</taxon>
        <taxon>Actinopterygii</taxon>
        <taxon>Neopterygii</taxon>
        <taxon>Teleostei</taxon>
        <taxon>Neoteleostei</taxon>
        <taxon>Acanthomorphata</taxon>
        <taxon>Eupercaria</taxon>
        <taxon>Perciformes</taxon>
        <taxon>Cottioidei</taxon>
        <taxon>Cottales</taxon>
        <taxon>Liparidae</taxon>
        <taxon>Liparis</taxon>
    </lineage>
</organism>
<feature type="region of interest" description="Disordered" evidence="1">
    <location>
        <begin position="125"/>
        <end position="145"/>
    </location>
</feature>
<dbReference type="AlphaFoldDB" id="A0A4Z2FT18"/>
<protein>
    <submittedName>
        <fullName evidence="2">Uncharacterized protein</fullName>
    </submittedName>
</protein>
<gene>
    <name evidence="2" type="ORF">EYF80_045785</name>
</gene>
<evidence type="ECO:0000256" key="1">
    <source>
        <dbReference type="SAM" id="MobiDB-lite"/>
    </source>
</evidence>
<name>A0A4Z2FT18_9TELE</name>
<proteinExistence type="predicted"/>
<keyword evidence="3" id="KW-1185">Reference proteome</keyword>
<evidence type="ECO:0000313" key="3">
    <source>
        <dbReference type="Proteomes" id="UP000314294"/>
    </source>
</evidence>
<comment type="caution">
    <text evidence="2">The sequence shown here is derived from an EMBL/GenBank/DDBJ whole genome shotgun (WGS) entry which is preliminary data.</text>
</comment>
<accession>A0A4Z2FT18</accession>
<sequence length="288" mass="31081">MSLNRPVRVLRDRRSLKATTGTATSSSFTSSFTPVFGSLLTGSEGGLPRGLGSLFLGLPLLLFLPLPLLLDELLSLDPLPRSLLHPLGLQLFAAPPGRSAPGYILYFNVGVTRVASPESVVPAEGERAGLQSATSSSGTDGSSSTIGIECLRGTDLRRFLFEKEESSRGHAVFRSTFCFTLDYIFQRYRSGEGEVVREVVREVDGEVVREVVREVDGEVIREVVGEVVREIVREVVGDVVREVVREVVGEVVGPCLTLAGFTAVLMAAGDLAFELFFSLALCCLDTLI</sequence>
<reference evidence="2 3" key="1">
    <citation type="submission" date="2019-03" db="EMBL/GenBank/DDBJ databases">
        <title>First draft genome of Liparis tanakae, snailfish: a comprehensive survey of snailfish specific genes.</title>
        <authorList>
            <person name="Kim W."/>
            <person name="Song I."/>
            <person name="Jeong J.-H."/>
            <person name="Kim D."/>
            <person name="Kim S."/>
            <person name="Ryu S."/>
            <person name="Song J.Y."/>
            <person name="Lee S.K."/>
        </authorList>
    </citation>
    <scope>NUCLEOTIDE SEQUENCE [LARGE SCALE GENOMIC DNA]</scope>
    <source>
        <tissue evidence="2">Muscle</tissue>
    </source>
</reference>
<dbReference type="Proteomes" id="UP000314294">
    <property type="component" value="Unassembled WGS sequence"/>
</dbReference>
<evidence type="ECO:0000313" key="2">
    <source>
        <dbReference type="EMBL" id="TNN44020.1"/>
    </source>
</evidence>
<feature type="compositionally biased region" description="Low complexity" evidence="1">
    <location>
        <begin position="132"/>
        <end position="145"/>
    </location>
</feature>
<dbReference type="EMBL" id="SRLO01000929">
    <property type="protein sequence ID" value="TNN44020.1"/>
    <property type="molecule type" value="Genomic_DNA"/>
</dbReference>